<sequence>MFRTLSLLFLTLTAFQASAAVKSSDIFKTINERLSYMEDVALYKAQKSIKIEDLARELVVLDKASLSAQKEGLDIESVSGFFQAQISAAKAIQYRYRADLLSAPSDKTPVDLKEVIRPKLIHLGAKLNEELADFLNHGGAFKPSEIKEFSQTLTSPFLSENDKKMLFNALTKIQVQKKTTVQ</sequence>
<feature type="chain" id="PRO_5003167501" description="chorismate mutase" evidence="5">
    <location>
        <begin position="20"/>
        <end position="182"/>
    </location>
</feature>
<evidence type="ECO:0000313" key="8">
    <source>
        <dbReference type="Proteomes" id="UP000002943"/>
    </source>
</evidence>
<dbReference type="SUPFAM" id="SSF48600">
    <property type="entry name" value="Chorismate mutase II"/>
    <property type="match status" value="1"/>
</dbReference>
<dbReference type="eggNOG" id="COG1605">
    <property type="taxonomic scope" value="Bacteria"/>
</dbReference>
<feature type="signal peptide" evidence="5">
    <location>
        <begin position="1"/>
        <end position="19"/>
    </location>
</feature>
<organism evidence="7 8">
    <name type="scientific">Vibrio caribbeanicus ATCC BAA-2122</name>
    <dbReference type="NCBI Taxonomy" id="796620"/>
    <lineage>
        <taxon>Bacteria</taxon>
        <taxon>Pseudomonadati</taxon>
        <taxon>Pseudomonadota</taxon>
        <taxon>Gammaproteobacteria</taxon>
        <taxon>Vibrionales</taxon>
        <taxon>Vibrionaceae</taxon>
        <taxon>Vibrio</taxon>
    </lineage>
</organism>
<comment type="caution">
    <text evidence="7">The sequence shown here is derived from an EMBL/GenBank/DDBJ whole genome shotgun (WGS) entry which is preliminary data.</text>
</comment>
<dbReference type="InterPro" id="IPR002701">
    <property type="entry name" value="CM_II_prokaryot"/>
</dbReference>
<dbReference type="RefSeq" id="WP_009602521.1">
    <property type="nucleotide sequence ID" value="NZ_AEIU01000091.1"/>
</dbReference>
<keyword evidence="8" id="KW-1185">Reference proteome</keyword>
<dbReference type="PROSITE" id="PS51168">
    <property type="entry name" value="CHORISMATE_MUT_2"/>
    <property type="match status" value="1"/>
</dbReference>
<gene>
    <name evidence="7" type="ORF">VIBC2010_11126</name>
</gene>
<proteinExistence type="predicted"/>
<dbReference type="Proteomes" id="UP000002943">
    <property type="component" value="Unassembled WGS sequence"/>
</dbReference>
<dbReference type="EMBL" id="AEIU01000091">
    <property type="protein sequence ID" value="EFP95637.1"/>
    <property type="molecule type" value="Genomic_DNA"/>
</dbReference>
<keyword evidence="4 7" id="KW-0413">Isomerase</keyword>
<feature type="domain" description="Chorismate mutase" evidence="6">
    <location>
        <begin position="1"/>
        <end position="97"/>
    </location>
</feature>
<protein>
    <recommendedName>
        <fullName evidence="2">chorismate mutase</fullName>
        <ecNumber evidence="2">5.4.99.5</ecNumber>
    </recommendedName>
</protein>
<dbReference type="PANTHER" id="PTHR38041:SF2">
    <property type="entry name" value="SECRETED CHORISMATE MUTASE"/>
    <property type="match status" value="1"/>
</dbReference>
<dbReference type="InterPro" id="IPR036263">
    <property type="entry name" value="Chorismate_II_sf"/>
</dbReference>
<evidence type="ECO:0000256" key="1">
    <source>
        <dbReference type="ARBA" id="ARBA00004817"/>
    </source>
</evidence>
<evidence type="ECO:0000313" key="7">
    <source>
        <dbReference type="EMBL" id="EFP95637.1"/>
    </source>
</evidence>
<dbReference type="STRING" id="796620.VIBC2010_11126"/>
<dbReference type="UniPathway" id="UPA00120">
    <property type="reaction ID" value="UER00203"/>
</dbReference>
<dbReference type="NCBIfam" id="TIGR01806">
    <property type="entry name" value="CM_mono2"/>
    <property type="match status" value="1"/>
</dbReference>
<comment type="pathway">
    <text evidence="1">Metabolic intermediate biosynthesis; prephenate biosynthesis; prephenate from chorismate: step 1/1.</text>
</comment>
<dbReference type="Pfam" id="PF01817">
    <property type="entry name" value="CM_2"/>
    <property type="match status" value="1"/>
</dbReference>
<accession>E3BN11</accession>
<dbReference type="SMART" id="SM00830">
    <property type="entry name" value="CM_2"/>
    <property type="match status" value="1"/>
</dbReference>
<dbReference type="AlphaFoldDB" id="E3BN11"/>
<dbReference type="InterPro" id="IPR036979">
    <property type="entry name" value="CM_dom_sf"/>
</dbReference>
<dbReference type="PANTHER" id="PTHR38041">
    <property type="entry name" value="CHORISMATE MUTASE"/>
    <property type="match status" value="1"/>
</dbReference>
<dbReference type="GO" id="GO:0004106">
    <property type="term" value="F:chorismate mutase activity"/>
    <property type="evidence" value="ECO:0007669"/>
    <property type="project" value="UniProtKB-EC"/>
</dbReference>
<evidence type="ECO:0000259" key="6">
    <source>
        <dbReference type="PROSITE" id="PS51168"/>
    </source>
</evidence>
<dbReference type="InterPro" id="IPR008240">
    <property type="entry name" value="Chorismate_mutase_periplasmic"/>
</dbReference>
<dbReference type="Gene3D" id="1.20.59.10">
    <property type="entry name" value="Chorismate mutase"/>
    <property type="match status" value="1"/>
</dbReference>
<evidence type="ECO:0000256" key="2">
    <source>
        <dbReference type="ARBA" id="ARBA00012404"/>
    </source>
</evidence>
<reference evidence="7 8" key="1">
    <citation type="journal article" date="2012" name="Int. J. Syst. Evol. Microbiol.">
        <title>Vibrio caribbeanicus sp. nov., isolated from the marine sponge Scleritoderma cyanea.</title>
        <authorList>
            <person name="Hoffmann M."/>
            <person name="Monday S.R."/>
            <person name="Allard M.W."/>
            <person name="Strain E.A."/>
            <person name="Whittaker P."/>
            <person name="Naum M."/>
            <person name="McCarthy P.J."/>
            <person name="Lopez J.V."/>
            <person name="Fischer M."/>
            <person name="Brown E.W."/>
        </authorList>
    </citation>
    <scope>NUCLEOTIDE SEQUENCE [LARGE SCALE GENOMIC DNA]</scope>
    <source>
        <strain evidence="7 8">ATCC BAA-2122</strain>
    </source>
</reference>
<keyword evidence="3 5" id="KW-0732">Signal</keyword>
<dbReference type="GO" id="GO:0009697">
    <property type="term" value="P:salicylic acid biosynthetic process"/>
    <property type="evidence" value="ECO:0007669"/>
    <property type="project" value="TreeGrafter"/>
</dbReference>
<dbReference type="InterPro" id="IPR051331">
    <property type="entry name" value="Chorismate_mutase-related"/>
</dbReference>
<evidence type="ECO:0000256" key="3">
    <source>
        <dbReference type="ARBA" id="ARBA00022729"/>
    </source>
</evidence>
<name>E3BN11_9VIBR</name>
<evidence type="ECO:0000256" key="5">
    <source>
        <dbReference type="SAM" id="SignalP"/>
    </source>
</evidence>
<evidence type="ECO:0000256" key="4">
    <source>
        <dbReference type="ARBA" id="ARBA00023235"/>
    </source>
</evidence>
<dbReference type="OrthoDB" id="8445094at2"/>
<dbReference type="GO" id="GO:0046417">
    <property type="term" value="P:chorismate metabolic process"/>
    <property type="evidence" value="ECO:0007669"/>
    <property type="project" value="InterPro"/>
</dbReference>
<dbReference type="EC" id="5.4.99.5" evidence="2"/>